<sequence length="165" mass="17805">MAGSGVCGLEVMSPLLGSGSDYPVLRAVRRSCGIVPCCRTHVIPALSCPAQSCPVLPSPAPSCPVLPCPDGVPVQRMRVSRLLRQRRTTPSRWRRCLRCCCWRGVVPDARGVVPDACGVGMSVLRGYGREARWQVTADVELCERVHDGKCRGCIGLSTLWNSSSL</sequence>
<protein>
    <submittedName>
        <fullName evidence="1">Uncharacterized protein</fullName>
    </submittedName>
</protein>
<keyword evidence="2" id="KW-1185">Reference proteome</keyword>
<gene>
    <name evidence="1" type="ORF">M421DRAFT_220695</name>
</gene>
<evidence type="ECO:0000313" key="1">
    <source>
        <dbReference type="EMBL" id="KAF1926245.1"/>
    </source>
</evidence>
<name>A0A6A5RDA9_9PLEO</name>
<dbReference type="RefSeq" id="XP_033446497.1">
    <property type="nucleotide sequence ID" value="XM_033588307.1"/>
</dbReference>
<proteinExistence type="predicted"/>
<evidence type="ECO:0000313" key="2">
    <source>
        <dbReference type="Proteomes" id="UP000800082"/>
    </source>
</evidence>
<dbReference type="Proteomes" id="UP000800082">
    <property type="component" value="Unassembled WGS sequence"/>
</dbReference>
<dbReference type="GeneID" id="54345954"/>
<accession>A0A6A5RDA9</accession>
<organism evidence="1 2">
    <name type="scientific">Didymella exigua CBS 183.55</name>
    <dbReference type="NCBI Taxonomy" id="1150837"/>
    <lineage>
        <taxon>Eukaryota</taxon>
        <taxon>Fungi</taxon>
        <taxon>Dikarya</taxon>
        <taxon>Ascomycota</taxon>
        <taxon>Pezizomycotina</taxon>
        <taxon>Dothideomycetes</taxon>
        <taxon>Pleosporomycetidae</taxon>
        <taxon>Pleosporales</taxon>
        <taxon>Pleosporineae</taxon>
        <taxon>Didymellaceae</taxon>
        <taxon>Didymella</taxon>
    </lineage>
</organism>
<dbReference type="AlphaFoldDB" id="A0A6A5RDA9"/>
<dbReference type="EMBL" id="ML978978">
    <property type="protein sequence ID" value="KAF1926245.1"/>
    <property type="molecule type" value="Genomic_DNA"/>
</dbReference>
<reference evidence="1" key="1">
    <citation type="journal article" date="2020" name="Stud. Mycol.">
        <title>101 Dothideomycetes genomes: a test case for predicting lifestyles and emergence of pathogens.</title>
        <authorList>
            <person name="Haridas S."/>
            <person name="Albert R."/>
            <person name="Binder M."/>
            <person name="Bloem J."/>
            <person name="Labutti K."/>
            <person name="Salamov A."/>
            <person name="Andreopoulos B."/>
            <person name="Baker S."/>
            <person name="Barry K."/>
            <person name="Bills G."/>
            <person name="Bluhm B."/>
            <person name="Cannon C."/>
            <person name="Castanera R."/>
            <person name="Culley D."/>
            <person name="Daum C."/>
            <person name="Ezra D."/>
            <person name="Gonzalez J."/>
            <person name="Henrissat B."/>
            <person name="Kuo A."/>
            <person name="Liang C."/>
            <person name="Lipzen A."/>
            <person name="Lutzoni F."/>
            <person name="Magnuson J."/>
            <person name="Mondo S."/>
            <person name="Nolan M."/>
            <person name="Ohm R."/>
            <person name="Pangilinan J."/>
            <person name="Park H.-J."/>
            <person name="Ramirez L."/>
            <person name="Alfaro M."/>
            <person name="Sun H."/>
            <person name="Tritt A."/>
            <person name="Yoshinaga Y."/>
            <person name="Zwiers L.-H."/>
            <person name="Turgeon B."/>
            <person name="Goodwin S."/>
            <person name="Spatafora J."/>
            <person name="Crous P."/>
            <person name="Grigoriev I."/>
        </authorList>
    </citation>
    <scope>NUCLEOTIDE SEQUENCE</scope>
    <source>
        <strain evidence="1">CBS 183.55</strain>
    </source>
</reference>